<sequence>MKLLPIFTSTIMLSCCLAQLSTFSVQQAETMDTCVGRLTIPSASLPVFPVVFIMAIAPLYDHTIVPLARRAMGNETGITHLQRIGFELVLSVVAMAVAAVVEAKRKQVARQVGEGSEGPLPITFFWVPFQ</sequence>
<feature type="transmembrane region" description="Helical" evidence="6">
    <location>
        <begin position="81"/>
        <end position="101"/>
    </location>
</feature>
<dbReference type="Pfam" id="PF00854">
    <property type="entry name" value="PTR2"/>
    <property type="match status" value="1"/>
</dbReference>
<evidence type="ECO:0000256" key="3">
    <source>
        <dbReference type="ARBA" id="ARBA00022692"/>
    </source>
</evidence>
<evidence type="ECO:0000256" key="7">
    <source>
        <dbReference type="SAM" id="SignalP"/>
    </source>
</evidence>
<proteinExistence type="inferred from homology"/>
<gene>
    <name evidence="8" type="ORF">ZIOFF_056941</name>
</gene>
<dbReference type="EMBL" id="JACMSC010000015">
    <property type="protein sequence ID" value="KAG6488182.1"/>
    <property type="molecule type" value="Genomic_DNA"/>
</dbReference>
<dbReference type="GO" id="GO:0022857">
    <property type="term" value="F:transmembrane transporter activity"/>
    <property type="evidence" value="ECO:0007669"/>
    <property type="project" value="InterPro"/>
</dbReference>
<evidence type="ECO:0000256" key="2">
    <source>
        <dbReference type="ARBA" id="ARBA00005982"/>
    </source>
</evidence>
<keyword evidence="4 6" id="KW-1133">Transmembrane helix</keyword>
<keyword evidence="3 6" id="KW-0812">Transmembrane</keyword>
<dbReference type="PROSITE" id="PS51257">
    <property type="entry name" value="PROKAR_LIPOPROTEIN"/>
    <property type="match status" value="1"/>
</dbReference>
<keyword evidence="5 6" id="KW-0472">Membrane</keyword>
<organism evidence="8 9">
    <name type="scientific">Zingiber officinale</name>
    <name type="common">Ginger</name>
    <name type="synonym">Amomum zingiber</name>
    <dbReference type="NCBI Taxonomy" id="94328"/>
    <lineage>
        <taxon>Eukaryota</taxon>
        <taxon>Viridiplantae</taxon>
        <taxon>Streptophyta</taxon>
        <taxon>Embryophyta</taxon>
        <taxon>Tracheophyta</taxon>
        <taxon>Spermatophyta</taxon>
        <taxon>Magnoliopsida</taxon>
        <taxon>Liliopsida</taxon>
        <taxon>Zingiberales</taxon>
        <taxon>Zingiberaceae</taxon>
        <taxon>Zingiber</taxon>
    </lineage>
</organism>
<accession>A0A8J5FPG4</accession>
<name>A0A8J5FPG4_ZINOF</name>
<evidence type="ECO:0000256" key="1">
    <source>
        <dbReference type="ARBA" id="ARBA00004141"/>
    </source>
</evidence>
<dbReference type="AlphaFoldDB" id="A0A8J5FPG4"/>
<evidence type="ECO:0000256" key="5">
    <source>
        <dbReference type="ARBA" id="ARBA00023136"/>
    </source>
</evidence>
<dbReference type="InterPro" id="IPR000109">
    <property type="entry name" value="POT_fam"/>
</dbReference>
<keyword evidence="7" id="KW-0732">Signal</keyword>
<comment type="subcellular location">
    <subcellularLocation>
        <location evidence="1">Membrane</location>
        <topology evidence="1">Multi-pass membrane protein</topology>
    </subcellularLocation>
</comment>
<dbReference type="InterPro" id="IPR036259">
    <property type="entry name" value="MFS_trans_sf"/>
</dbReference>
<evidence type="ECO:0000313" key="8">
    <source>
        <dbReference type="EMBL" id="KAG6488182.1"/>
    </source>
</evidence>
<keyword evidence="9" id="KW-1185">Reference proteome</keyword>
<dbReference type="GO" id="GO:0016020">
    <property type="term" value="C:membrane"/>
    <property type="evidence" value="ECO:0007669"/>
    <property type="project" value="UniProtKB-SubCell"/>
</dbReference>
<dbReference type="PANTHER" id="PTHR11654">
    <property type="entry name" value="OLIGOPEPTIDE TRANSPORTER-RELATED"/>
    <property type="match status" value="1"/>
</dbReference>
<dbReference type="Gene3D" id="1.20.1250.20">
    <property type="entry name" value="MFS general substrate transporter like domains"/>
    <property type="match status" value="1"/>
</dbReference>
<evidence type="ECO:0000313" key="9">
    <source>
        <dbReference type="Proteomes" id="UP000734854"/>
    </source>
</evidence>
<feature type="transmembrane region" description="Helical" evidence="6">
    <location>
        <begin position="42"/>
        <end position="60"/>
    </location>
</feature>
<dbReference type="Proteomes" id="UP000734854">
    <property type="component" value="Unassembled WGS sequence"/>
</dbReference>
<feature type="signal peptide" evidence="7">
    <location>
        <begin position="1"/>
        <end position="18"/>
    </location>
</feature>
<protein>
    <submittedName>
        <fullName evidence="8">Uncharacterized protein</fullName>
    </submittedName>
</protein>
<comment type="caution">
    <text evidence="8">The sequence shown here is derived from an EMBL/GenBank/DDBJ whole genome shotgun (WGS) entry which is preliminary data.</text>
</comment>
<comment type="similarity">
    <text evidence="2">Belongs to the major facilitator superfamily. Proton-dependent oligopeptide transporter (POT/PTR) (TC 2.A.17) family.</text>
</comment>
<reference evidence="8 9" key="1">
    <citation type="submission" date="2020-08" db="EMBL/GenBank/DDBJ databases">
        <title>Plant Genome Project.</title>
        <authorList>
            <person name="Zhang R.-G."/>
        </authorList>
    </citation>
    <scope>NUCLEOTIDE SEQUENCE [LARGE SCALE GENOMIC DNA]</scope>
    <source>
        <tissue evidence="8">Rhizome</tissue>
    </source>
</reference>
<feature type="chain" id="PRO_5035261303" evidence="7">
    <location>
        <begin position="19"/>
        <end position="130"/>
    </location>
</feature>
<evidence type="ECO:0000256" key="4">
    <source>
        <dbReference type="ARBA" id="ARBA00022989"/>
    </source>
</evidence>
<evidence type="ECO:0000256" key="6">
    <source>
        <dbReference type="SAM" id="Phobius"/>
    </source>
</evidence>